<evidence type="ECO:0000313" key="2">
    <source>
        <dbReference type="EMBL" id="KYN18658.1"/>
    </source>
</evidence>
<keyword evidence="1" id="KW-0732">Signal</keyword>
<dbReference type="PANTHER" id="PTHR46579">
    <property type="entry name" value="F5/8 TYPE C DOMAIN-CONTAINING PROTEIN-RELATED"/>
    <property type="match status" value="1"/>
</dbReference>
<dbReference type="PANTHER" id="PTHR46579:SF1">
    <property type="entry name" value="F5_8 TYPE C DOMAIN-CONTAINING PROTEIN"/>
    <property type="match status" value="1"/>
</dbReference>
<organism evidence="2 3">
    <name type="scientific">Trachymyrmex cornetzi</name>
    <dbReference type="NCBI Taxonomy" id="471704"/>
    <lineage>
        <taxon>Eukaryota</taxon>
        <taxon>Metazoa</taxon>
        <taxon>Ecdysozoa</taxon>
        <taxon>Arthropoda</taxon>
        <taxon>Hexapoda</taxon>
        <taxon>Insecta</taxon>
        <taxon>Pterygota</taxon>
        <taxon>Neoptera</taxon>
        <taxon>Endopterygota</taxon>
        <taxon>Hymenoptera</taxon>
        <taxon>Apocrita</taxon>
        <taxon>Aculeata</taxon>
        <taxon>Formicoidea</taxon>
        <taxon>Formicidae</taxon>
        <taxon>Myrmicinae</taxon>
        <taxon>Trachymyrmex</taxon>
    </lineage>
</organism>
<feature type="signal peptide" evidence="1">
    <location>
        <begin position="1"/>
        <end position="17"/>
    </location>
</feature>
<feature type="chain" id="PRO_5007582541" evidence="1">
    <location>
        <begin position="18"/>
        <end position="111"/>
    </location>
</feature>
<dbReference type="AlphaFoldDB" id="A0A151J623"/>
<protein>
    <submittedName>
        <fullName evidence="2">Uncharacterized protein</fullName>
    </submittedName>
</protein>
<name>A0A151J623_9HYME</name>
<sequence length="111" mass="12943">MNACVAVLLPVFDVILSFPPEYLHSVAEGVVKQFVMAWCDSKNHKQTWSLCKYETRFDARLTDIQPPCEITRIPQSITKRSQWKASEYKNFLLYYSLICLDGLLPKKYVKH</sequence>
<dbReference type="Proteomes" id="UP000078492">
    <property type="component" value="Unassembled WGS sequence"/>
</dbReference>
<evidence type="ECO:0000256" key="1">
    <source>
        <dbReference type="SAM" id="SignalP"/>
    </source>
</evidence>
<keyword evidence="3" id="KW-1185">Reference proteome</keyword>
<gene>
    <name evidence="2" type="ORF">ALC57_09026</name>
</gene>
<dbReference type="EMBL" id="KQ979899">
    <property type="protein sequence ID" value="KYN18658.1"/>
    <property type="molecule type" value="Genomic_DNA"/>
</dbReference>
<dbReference type="STRING" id="471704.A0A151J623"/>
<reference evidence="2 3" key="1">
    <citation type="submission" date="2015-09" db="EMBL/GenBank/DDBJ databases">
        <title>Trachymyrmex cornetzi WGS genome.</title>
        <authorList>
            <person name="Nygaard S."/>
            <person name="Hu H."/>
            <person name="Boomsma J."/>
            <person name="Zhang G."/>
        </authorList>
    </citation>
    <scope>NUCLEOTIDE SEQUENCE [LARGE SCALE GENOMIC DNA]</scope>
    <source>
        <strain evidence="2">Tcor2-1</strain>
        <tissue evidence="2">Whole body</tissue>
    </source>
</reference>
<accession>A0A151J623</accession>
<evidence type="ECO:0000313" key="3">
    <source>
        <dbReference type="Proteomes" id="UP000078492"/>
    </source>
</evidence>
<proteinExistence type="predicted"/>